<evidence type="ECO:0000256" key="5">
    <source>
        <dbReference type="ARBA" id="ARBA00022692"/>
    </source>
</evidence>
<dbReference type="Proteomes" id="UP000664048">
    <property type="component" value="Unassembled WGS sequence"/>
</dbReference>
<keyword evidence="5" id="KW-0812">Transmembrane</keyword>
<dbReference type="EMBL" id="CP090642">
    <property type="protein sequence ID" value="WFN23170.1"/>
    <property type="molecule type" value="Genomic_DNA"/>
</dbReference>
<keyword evidence="3" id="KW-0813">Transport</keyword>
<evidence type="ECO:0000313" key="16">
    <source>
        <dbReference type="Proteomes" id="UP000664048"/>
    </source>
</evidence>
<dbReference type="Proteomes" id="UP001220209">
    <property type="component" value="Chromosome 3"/>
</dbReference>
<evidence type="ECO:0000256" key="10">
    <source>
        <dbReference type="ARBA" id="ARBA00023237"/>
    </source>
</evidence>
<reference evidence="14 16" key="4">
    <citation type="submission" date="2021-03" db="EMBL/GenBank/DDBJ databases">
        <title>Clinical course, treatment and visual outcome of an outbreak of Burkholderia contaminans endophthalmitis following cataract surgery.</title>
        <authorList>
            <person name="Lind C."/>
            <person name="Olsen K."/>
            <person name="Angelsen N.K."/>
            <person name="Krefting E.A."/>
            <person name="Fossen K."/>
            <person name="Gravningen K."/>
            <person name="Depoorter E."/>
            <person name="Vandamme P."/>
            <person name="Bertelsen G."/>
        </authorList>
    </citation>
    <scope>NUCLEOTIDE SEQUENCE [LARGE SCALE GENOMIC DNA]</scope>
    <source>
        <strain evidence="14 16">51242556</strain>
    </source>
</reference>
<evidence type="ECO:0000256" key="7">
    <source>
        <dbReference type="ARBA" id="ARBA00023065"/>
    </source>
</evidence>
<dbReference type="InterPro" id="IPR033900">
    <property type="entry name" value="Gram_neg_porin_domain"/>
</dbReference>
<dbReference type="PANTHER" id="PTHR34501:SF9">
    <property type="entry name" value="MAJOR OUTER MEMBRANE PROTEIN P.IA"/>
    <property type="match status" value="1"/>
</dbReference>
<evidence type="ECO:0000313" key="12">
    <source>
        <dbReference type="EMBL" id="BBA44357.1"/>
    </source>
</evidence>
<dbReference type="SUPFAM" id="SSF56935">
    <property type="entry name" value="Porins"/>
    <property type="match status" value="1"/>
</dbReference>
<evidence type="ECO:0000256" key="2">
    <source>
        <dbReference type="ARBA" id="ARBA00011233"/>
    </source>
</evidence>
<feature type="domain" description="Porin" evidence="11">
    <location>
        <begin position="39"/>
        <end position="350"/>
    </location>
</feature>
<evidence type="ECO:0000313" key="13">
    <source>
        <dbReference type="EMBL" id="MBK1933099.1"/>
    </source>
</evidence>
<dbReference type="PANTHER" id="PTHR34501">
    <property type="entry name" value="PROTEIN YDDL-RELATED"/>
    <property type="match status" value="1"/>
</dbReference>
<reference evidence="12" key="2">
    <citation type="journal article" date="2017" name="Genome Announc.">
        <title>High-Quality Draft Genome Sequence of Burkholderia contaminans CH-1, a Gram-Negative Bacterium That Metabolizes 2-Azahypoxanthine, a Plant Growth-Regulating Compound.</title>
        <authorList>
            <person name="Choi J.-H."/>
            <person name="Sugiura H."/>
            <person name="Moriuchi R."/>
            <person name="Kawagishi H."/>
            <person name="Dohra H."/>
        </authorList>
    </citation>
    <scope>NUCLEOTIDE SEQUENCE</scope>
    <source>
        <strain evidence="12">CH-1</strain>
    </source>
</reference>
<evidence type="ECO:0000259" key="11">
    <source>
        <dbReference type="Pfam" id="PF13609"/>
    </source>
</evidence>
<dbReference type="InterPro" id="IPR050298">
    <property type="entry name" value="Gram-neg_bact_OMP"/>
</dbReference>
<gene>
    <name evidence="12" type="ORF">BCCH1_68600</name>
    <name evidence="14" type="ORF">J4M89_18265</name>
    <name evidence="13" type="ORF">JIN94_24720</name>
    <name evidence="15" type="ORF">LXE91_35130</name>
</gene>
<dbReference type="GO" id="GO:0006811">
    <property type="term" value="P:monoatomic ion transport"/>
    <property type="evidence" value="ECO:0007669"/>
    <property type="project" value="UniProtKB-KW"/>
</dbReference>
<name>A0A250LIK4_9BURK</name>
<dbReference type="Pfam" id="PF13609">
    <property type="entry name" value="Porin_4"/>
    <property type="match status" value="1"/>
</dbReference>
<evidence type="ECO:0000256" key="8">
    <source>
        <dbReference type="ARBA" id="ARBA00023114"/>
    </source>
</evidence>
<dbReference type="Proteomes" id="UP000611459">
    <property type="component" value="Unassembled WGS sequence"/>
</dbReference>
<keyword evidence="16" id="KW-1185">Reference proteome</keyword>
<keyword evidence="4" id="KW-1134">Transmembrane beta strand</keyword>
<evidence type="ECO:0000313" key="15">
    <source>
        <dbReference type="EMBL" id="WFN23170.1"/>
    </source>
</evidence>
<evidence type="ECO:0000256" key="3">
    <source>
        <dbReference type="ARBA" id="ARBA00022448"/>
    </source>
</evidence>
<evidence type="ECO:0000256" key="9">
    <source>
        <dbReference type="ARBA" id="ARBA00023136"/>
    </source>
</evidence>
<keyword evidence="8" id="KW-0626">Porin</keyword>
<comment type="subunit">
    <text evidence="2">Homotrimer.</text>
</comment>
<keyword evidence="7" id="KW-0406">Ion transport</keyword>
<evidence type="ECO:0000313" key="17">
    <source>
        <dbReference type="Proteomes" id="UP001220209"/>
    </source>
</evidence>
<organism evidence="12">
    <name type="scientific">Burkholderia contaminans</name>
    <dbReference type="NCBI Taxonomy" id="488447"/>
    <lineage>
        <taxon>Bacteria</taxon>
        <taxon>Pseudomonadati</taxon>
        <taxon>Pseudomonadota</taxon>
        <taxon>Betaproteobacteria</taxon>
        <taxon>Burkholderiales</taxon>
        <taxon>Burkholderiaceae</taxon>
        <taxon>Burkholderia</taxon>
        <taxon>Burkholderia cepacia complex</taxon>
    </lineage>
</organism>
<proteinExistence type="predicted"/>
<dbReference type="Gene3D" id="2.40.160.10">
    <property type="entry name" value="Porin"/>
    <property type="match status" value="1"/>
</dbReference>
<keyword evidence="10" id="KW-0998">Cell outer membrane</keyword>
<dbReference type="GO" id="GO:0009279">
    <property type="term" value="C:cell outer membrane"/>
    <property type="evidence" value="ECO:0007669"/>
    <property type="project" value="UniProtKB-SubCell"/>
</dbReference>
<evidence type="ECO:0000313" key="14">
    <source>
        <dbReference type="EMBL" id="MBO1831321.1"/>
    </source>
</evidence>
<evidence type="ECO:0000256" key="6">
    <source>
        <dbReference type="ARBA" id="ARBA00022729"/>
    </source>
</evidence>
<keyword evidence="9" id="KW-0472">Membrane</keyword>
<dbReference type="AlphaFoldDB" id="A0A250LIK4"/>
<dbReference type="RefSeq" id="WP_039370033.1">
    <property type="nucleotide sequence ID" value="NZ_AP018359.1"/>
</dbReference>
<reference evidence="12" key="1">
    <citation type="journal article" date="2016" name="Biosci. Biotechnol. Biochem.">
        <title>Bioconversion of AHX to AOH by resting cells of Burkholderia contaminans CH-1.</title>
        <authorList>
            <person name="Choi J.H."/>
            <person name="Kikuchi A."/>
            <person name="Pumkaeo P."/>
            <person name="Hirai H."/>
            <person name="Tokuyama S."/>
            <person name="Kawagishi H."/>
        </authorList>
    </citation>
    <scope>NUCLEOTIDE SEQUENCE</scope>
    <source>
        <strain evidence="12">CH-1</strain>
    </source>
</reference>
<reference evidence="15 17" key="5">
    <citation type="submission" date="2021-12" db="EMBL/GenBank/DDBJ databases">
        <title>Genomic and phenotypic characterization of three Burkholderia contaminans isolates recovered from different sources.</title>
        <authorList>
            <person name="Lopez De Volder A."/>
            <person name="Fan Y."/>
            <person name="Nunvar J."/>
            <person name="Herrera T."/>
            <person name="Timp W."/>
            <person name="Degrossi J."/>
        </authorList>
    </citation>
    <scope>NUCLEOTIDE SEQUENCE [LARGE SCALE GENOMIC DNA]</scope>
    <source>
        <strain evidence="15 17">LMG 23361</strain>
    </source>
</reference>
<accession>A0A250LIK4</accession>
<dbReference type="CDD" id="cd00342">
    <property type="entry name" value="gram_neg_porins"/>
    <property type="match status" value="1"/>
</dbReference>
<dbReference type="InterPro" id="IPR023614">
    <property type="entry name" value="Porin_dom_sf"/>
</dbReference>
<evidence type="ECO:0000256" key="1">
    <source>
        <dbReference type="ARBA" id="ARBA00004571"/>
    </source>
</evidence>
<protein>
    <submittedName>
        <fullName evidence="12">Porin</fullName>
    </submittedName>
</protein>
<keyword evidence="6" id="KW-0732">Signal</keyword>
<dbReference type="EMBL" id="AP018359">
    <property type="protein sequence ID" value="BBA44357.1"/>
    <property type="molecule type" value="Genomic_DNA"/>
</dbReference>
<sequence length="384" mass="40889">MNRLASRTAAIRPVRRAAALRWRFRFTPRLKTGLRTAGAVALACASHTGHAQSTLVMYGIVDAAVQYGRFNSTTGTTASAASGNLQASRFGLLGKEDLGGGYRANFRLETGFNIYTGMGGGATEFNRGASVGLSGPFGSVDAGYLYLPIYWVFLASDVGTYGLANPAAIMSLEHTTTLGSSGTGGFYRNAVRYRTPEALGGWSSEIGYSFGAQDPAGQTLNARNVGVNLQYAKNSVLVGYGFNRYQYYASATASDASSQLTHVLTAAYDFGRMVVGGNYVYSKRTDGTGWFASAALLNARVRVGFGDINVGVSRRIENGDARAIACDVGYVYYLSKRTQLYGFATTILNNRHSTQGFALLNNPAATVTPGFDPWAVTAGIRTSF</sequence>
<dbReference type="EMBL" id="JAGEMX010000005">
    <property type="protein sequence ID" value="MBO1831321.1"/>
    <property type="molecule type" value="Genomic_DNA"/>
</dbReference>
<dbReference type="GeneID" id="93195012"/>
<dbReference type="GO" id="GO:0046930">
    <property type="term" value="C:pore complex"/>
    <property type="evidence" value="ECO:0007669"/>
    <property type="project" value="UniProtKB-KW"/>
</dbReference>
<comment type="subcellular location">
    <subcellularLocation>
        <location evidence="1">Cell outer membrane</location>
        <topology evidence="1">Multi-pass membrane protein</topology>
    </subcellularLocation>
</comment>
<dbReference type="GO" id="GO:0015288">
    <property type="term" value="F:porin activity"/>
    <property type="evidence" value="ECO:0007669"/>
    <property type="project" value="UniProtKB-KW"/>
</dbReference>
<dbReference type="EMBL" id="JAENIB010000012">
    <property type="protein sequence ID" value="MBK1933099.1"/>
    <property type="molecule type" value="Genomic_DNA"/>
</dbReference>
<reference evidence="13" key="3">
    <citation type="submission" date="2021-01" db="EMBL/GenBank/DDBJ databases">
        <title>Outbreak of Burkholderia contaminns endophthalmitis traced to a clinical ventilation system.</title>
        <authorList>
            <person name="Lipuma J."/>
            <person name="Spilker T."/>
            <person name="Kratholm J."/>
        </authorList>
    </citation>
    <scope>NUCLEOTIDE SEQUENCE</scope>
    <source>
        <strain evidence="13">HI4954</strain>
    </source>
</reference>
<evidence type="ECO:0000256" key="4">
    <source>
        <dbReference type="ARBA" id="ARBA00022452"/>
    </source>
</evidence>
<dbReference type="OrthoDB" id="6975458at2"/>